<name>A0A0R0CSJ4_9GAMM</name>
<gene>
    <name evidence="1" type="ORF">ABB28_13880</name>
</gene>
<dbReference type="RefSeq" id="WP_057509177.1">
    <property type="nucleotide sequence ID" value="NZ_JANUEG010000011.1"/>
</dbReference>
<protein>
    <submittedName>
        <fullName evidence="1">Uncharacterized protein</fullName>
    </submittedName>
</protein>
<reference evidence="1 2" key="1">
    <citation type="submission" date="2015-05" db="EMBL/GenBank/DDBJ databases">
        <title>Genome sequencing and analysis of members of genus Stenotrophomonas.</title>
        <authorList>
            <person name="Patil P.P."/>
            <person name="Midha S."/>
            <person name="Patil P.B."/>
        </authorList>
    </citation>
    <scope>NUCLEOTIDE SEQUENCE [LARGE SCALE GENOMIC DNA]</scope>
    <source>
        <strain evidence="1 2">DSM 21508</strain>
    </source>
</reference>
<dbReference type="EMBL" id="LDJK01000065">
    <property type="protein sequence ID" value="KRG72813.1"/>
    <property type="molecule type" value="Genomic_DNA"/>
</dbReference>
<accession>A0A0R0CSJ4</accession>
<sequence length="147" mass="15136">MIVAGLLLLGLAPGTHVDARDYPAAGQGDAAFAVMERALVRGFDNICGDTFCEGDYGNLRALQLRCAVGSRSGVVAGCLWSFAGSYAYVSPTAALPEVNARTWACPLPVVAGTSLATLLERLSGPDALDTPLPGTGVSTYQALTDCL</sequence>
<evidence type="ECO:0000313" key="1">
    <source>
        <dbReference type="EMBL" id="KRG72813.1"/>
    </source>
</evidence>
<keyword evidence="2" id="KW-1185">Reference proteome</keyword>
<comment type="caution">
    <text evidence="1">The sequence shown here is derived from an EMBL/GenBank/DDBJ whole genome shotgun (WGS) entry which is preliminary data.</text>
</comment>
<proteinExistence type="predicted"/>
<dbReference type="Proteomes" id="UP000051386">
    <property type="component" value="Unassembled WGS sequence"/>
</dbReference>
<organism evidence="1 2">
    <name type="scientific">Stenotrophomonas chelatiphaga</name>
    <dbReference type="NCBI Taxonomy" id="517011"/>
    <lineage>
        <taxon>Bacteria</taxon>
        <taxon>Pseudomonadati</taxon>
        <taxon>Pseudomonadota</taxon>
        <taxon>Gammaproteobacteria</taxon>
        <taxon>Lysobacterales</taxon>
        <taxon>Lysobacteraceae</taxon>
        <taxon>Stenotrophomonas</taxon>
    </lineage>
</organism>
<dbReference type="AlphaFoldDB" id="A0A0R0CSJ4"/>
<evidence type="ECO:0000313" key="2">
    <source>
        <dbReference type="Proteomes" id="UP000051386"/>
    </source>
</evidence>
<dbReference type="PATRIC" id="fig|517011.3.peg.2697"/>